<dbReference type="PANTHER" id="PTHR34179:SF1">
    <property type="entry name" value="TUMOR PROTEIN P53-INDUCIBLE PROTEIN 13"/>
    <property type="match status" value="1"/>
</dbReference>
<dbReference type="Pfam" id="PF11303">
    <property type="entry name" value="DUF3105"/>
    <property type="match status" value="1"/>
</dbReference>
<dbReference type="Proteomes" id="UP000298663">
    <property type="component" value="Unassembled WGS sequence"/>
</dbReference>
<evidence type="ECO:0000313" key="2">
    <source>
        <dbReference type="Proteomes" id="UP000298663"/>
    </source>
</evidence>
<accession>A0A4U5N1G5</accession>
<sequence length="246" mass="28523">MFVERRVLCFQMTPLFAAAALTLFFGLTKAYMGPMMGKQDECDDGKTNLQVDWDENDFSQFTCMAELPWTSNSSIASVYYEIPNFNATTDIVEHRCMSDRIFYTDIPPLRGNHRPNWPMYGEYLYVPEQRWLHNLEHGSIILLYHPCVDQGELRRLRKLLTACVYRHIITPYNKLNPIYPLHLVAWGAKLQMNTVDEAAVVKFIRKHTHVAPEDISRQGVYNNYLMRPAQPLSNSPDDLHPCPSHV</sequence>
<protein>
    <recommendedName>
        <fullName evidence="3">DUF3105 domain-containing protein</fullName>
    </recommendedName>
</protein>
<dbReference type="PANTHER" id="PTHR34179">
    <property type="entry name" value="TUMOR PROTEIN P53-INDUCIBLE PROTEIN 13"/>
    <property type="match status" value="1"/>
</dbReference>
<gene>
    <name evidence="1" type="ORF">L596_017255</name>
</gene>
<organism evidence="1 2">
    <name type="scientific">Steinernema carpocapsae</name>
    <name type="common">Entomopathogenic nematode</name>
    <dbReference type="NCBI Taxonomy" id="34508"/>
    <lineage>
        <taxon>Eukaryota</taxon>
        <taxon>Metazoa</taxon>
        <taxon>Ecdysozoa</taxon>
        <taxon>Nematoda</taxon>
        <taxon>Chromadorea</taxon>
        <taxon>Rhabditida</taxon>
        <taxon>Tylenchina</taxon>
        <taxon>Panagrolaimomorpha</taxon>
        <taxon>Strongyloidoidea</taxon>
        <taxon>Steinernematidae</taxon>
        <taxon>Steinernema</taxon>
    </lineage>
</organism>
<proteinExistence type="predicted"/>
<comment type="caution">
    <text evidence="1">The sequence shown here is derived from an EMBL/GenBank/DDBJ whole genome shotgun (WGS) entry which is preliminary data.</text>
</comment>
<dbReference type="EMBL" id="AZBU02000005">
    <property type="protein sequence ID" value="TKR76054.1"/>
    <property type="molecule type" value="Genomic_DNA"/>
</dbReference>
<dbReference type="STRING" id="34508.A0A4U5N1G5"/>
<reference evidence="1 2" key="1">
    <citation type="journal article" date="2015" name="Genome Biol.">
        <title>Comparative genomics of Steinernema reveals deeply conserved gene regulatory networks.</title>
        <authorList>
            <person name="Dillman A.R."/>
            <person name="Macchietto M."/>
            <person name="Porter C.F."/>
            <person name="Rogers A."/>
            <person name="Williams B."/>
            <person name="Antoshechkin I."/>
            <person name="Lee M.M."/>
            <person name="Goodwin Z."/>
            <person name="Lu X."/>
            <person name="Lewis E.E."/>
            <person name="Goodrich-Blair H."/>
            <person name="Stock S.P."/>
            <person name="Adams B.J."/>
            <person name="Sternberg P.W."/>
            <person name="Mortazavi A."/>
        </authorList>
    </citation>
    <scope>NUCLEOTIDE SEQUENCE [LARGE SCALE GENOMIC DNA]</scope>
    <source>
        <strain evidence="1 2">ALL</strain>
    </source>
</reference>
<evidence type="ECO:0000313" key="1">
    <source>
        <dbReference type="EMBL" id="TKR76054.1"/>
    </source>
</evidence>
<evidence type="ECO:0008006" key="3">
    <source>
        <dbReference type="Google" id="ProtNLM"/>
    </source>
</evidence>
<reference evidence="1 2" key="2">
    <citation type="journal article" date="2019" name="G3 (Bethesda)">
        <title>Hybrid Assembly of the Genome of the Entomopathogenic Nematode Steinernema carpocapsae Identifies the X-Chromosome.</title>
        <authorList>
            <person name="Serra L."/>
            <person name="Macchietto M."/>
            <person name="Macias-Munoz A."/>
            <person name="McGill C.J."/>
            <person name="Rodriguez I.M."/>
            <person name="Rodriguez B."/>
            <person name="Murad R."/>
            <person name="Mortazavi A."/>
        </authorList>
    </citation>
    <scope>NUCLEOTIDE SEQUENCE [LARGE SCALE GENOMIC DNA]</scope>
    <source>
        <strain evidence="1 2">ALL</strain>
    </source>
</reference>
<keyword evidence="2" id="KW-1185">Reference proteome</keyword>
<dbReference type="OrthoDB" id="5960270at2759"/>
<name>A0A4U5N1G5_STECR</name>
<dbReference type="GO" id="GO:0005737">
    <property type="term" value="C:cytoplasm"/>
    <property type="evidence" value="ECO:0007669"/>
    <property type="project" value="TreeGrafter"/>
</dbReference>
<dbReference type="InterPro" id="IPR021454">
    <property type="entry name" value="DUF3105"/>
</dbReference>
<dbReference type="AlphaFoldDB" id="A0A4U5N1G5"/>